<dbReference type="Pfam" id="PF02759">
    <property type="entry name" value="RUN"/>
    <property type="match status" value="1"/>
</dbReference>
<keyword evidence="1" id="KW-0479">Metal-binding</keyword>
<evidence type="ECO:0000256" key="2">
    <source>
        <dbReference type="ARBA" id="ARBA00022771"/>
    </source>
</evidence>
<feature type="coiled-coil region" evidence="6">
    <location>
        <begin position="221"/>
        <end position="262"/>
    </location>
</feature>
<keyword evidence="2 5" id="KW-0863">Zinc-finger</keyword>
<dbReference type="Proteomes" id="UP001177023">
    <property type="component" value="Unassembled WGS sequence"/>
</dbReference>
<dbReference type="InterPro" id="IPR000306">
    <property type="entry name" value="Znf_FYVE"/>
</dbReference>
<dbReference type="Pfam" id="PF01363">
    <property type="entry name" value="FYVE"/>
    <property type="match status" value="1"/>
</dbReference>
<dbReference type="PANTHER" id="PTHR45956:SF6">
    <property type="entry name" value="RUN DOMAIN-CONTAINING PROTEIN"/>
    <property type="match status" value="1"/>
</dbReference>
<gene>
    <name evidence="9" type="ORF">MSPICULIGERA_LOCUS10506</name>
</gene>
<reference evidence="9" key="1">
    <citation type="submission" date="2023-06" db="EMBL/GenBank/DDBJ databases">
        <authorList>
            <person name="Delattre M."/>
        </authorList>
    </citation>
    <scope>NUCLEOTIDE SEQUENCE</scope>
    <source>
        <strain evidence="9">AF72</strain>
    </source>
</reference>
<dbReference type="GO" id="GO:0008270">
    <property type="term" value="F:zinc ion binding"/>
    <property type="evidence" value="ECO:0007669"/>
    <property type="project" value="UniProtKB-KW"/>
</dbReference>
<accession>A0AA36FYS9</accession>
<dbReference type="PANTHER" id="PTHR45956">
    <property type="entry name" value="RUN AND FYVE DOMAIN-CONTAINING PROTEIN 2-LIKE PROTEIN"/>
    <property type="match status" value="1"/>
</dbReference>
<dbReference type="InterPro" id="IPR017455">
    <property type="entry name" value="Znf_FYVE-rel"/>
</dbReference>
<dbReference type="CDD" id="cd15730">
    <property type="entry name" value="FYVE_EEA1"/>
    <property type="match status" value="1"/>
</dbReference>
<dbReference type="EMBL" id="CATQJA010002591">
    <property type="protein sequence ID" value="CAJ0572112.1"/>
    <property type="molecule type" value="Genomic_DNA"/>
</dbReference>
<dbReference type="InterPro" id="IPR037213">
    <property type="entry name" value="Run_dom_sf"/>
</dbReference>
<dbReference type="SMART" id="SM00064">
    <property type="entry name" value="FYVE"/>
    <property type="match status" value="1"/>
</dbReference>
<dbReference type="InterPro" id="IPR047335">
    <property type="entry name" value="RUFY1-3"/>
</dbReference>
<feature type="domain" description="FYVE-type" evidence="7">
    <location>
        <begin position="491"/>
        <end position="549"/>
    </location>
</feature>
<keyword evidence="3" id="KW-0862">Zinc</keyword>
<evidence type="ECO:0000256" key="4">
    <source>
        <dbReference type="ARBA" id="ARBA00023054"/>
    </source>
</evidence>
<dbReference type="AlphaFoldDB" id="A0AA36FYS9"/>
<sequence length="561" mass="64305">MSFFISTNALFGTAEPSRIERINRENERGNLATITRLVIKGLLEHSMKSLNRLVNADGTELCDFFIMLEKVLFHGLKTSDKKALISLTSPDADLWATLGRALVDPRNSENSISQAYRCVEQLEYLKTSISRVRALLRLSMMQKRLHDLFTDYTSSPVVREQYEDWALLRSPDAEPLVGQLIGLSVLTCTFTLDFGLLKDQPVTIDLSRYIKIPTQITGAEEMNISEDLNEQQQEMKTLLDQNHYLEERNRLLQDKVGELKKRIYEEENGSPLDAAAVSFQRLSQETARRQSEADSGKLWMAEKERLLGTIIEKEDAMRLAEQQKADLAKMNKELYEKLREAEDAEKKLENDFILLRTQHAQEKQSMMQAMETQHSSQEHDQKLLGEMHAIGDKYTNTLSHLEEKQKELRAVKEELRKTEQERHRLEQELKELPFLTKEIETLKEQLGAVEEKANSYETALMDLGCDLSSTKLKILELREEMLPMGGDWQKDAEVAGCTGCNVRFSLTRRKHHCRACGRIFCQACSSTRVRLLSSTNPVRVCHGCFHNLQTLHTQNPDGNTP</sequence>
<keyword evidence="4 6" id="KW-0175">Coiled coil</keyword>
<feature type="non-terminal residue" evidence="9">
    <location>
        <position position="1"/>
    </location>
</feature>
<proteinExistence type="predicted"/>
<dbReference type="SUPFAM" id="SSF140741">
    <property type="entry name" value="RUN domain-like"/>
    <property type="match status" value="1"/>
</dbReference>
<evidence type="ECO:0000256" key="3">
    <source>
        <dbReference type="ARBA" id="ARBA00022833"/>
    </source>
</evidence>
<dbReference type="InterPro" id="IPR004012">
    <property type="entry name" value="Run_dom"/>
</dbReference>
<evidence type="ECO:0000256" key="6">
    <source>
        <dbReference type="SAM" id="Coils"/>
    </source>
</evidence>
<evidence type="ECO:0000256" key="1">
    <source>
        <dbReference type="ARBA" id="ARBA00022723"/>
    </source>
</evidence>
<evidence type="ECO:0000259" key="7">
    <source>
        <dbReference type="PROSITE" id="PS50178"/>
    </source>
</evidence>
<dbReference type="Gene3D" id="1.20.58.900">
    <property type="match status" value="1"/>
</dbReference>
<dbReference type="PROSITE" id="PS50178">
    <property type="entry name" value="ZF_FYVE"/>
    <property type="match status" value="1"/>
</dbReference>
<dbReference type="GO" id="GO:0005737">
    <property type="term" value="C:cytoplasm"/>
    <property type="evidence" value="ECO:0007669"/>
    <property type="project" value="TreeGrafter"/>
</dbReference>
<dbReference type="InterPro" id="IPR011011">
    <property type="entry name" value="Znf_FYVE_PHD"/>
</dbReference>
<evidence type="ECO:0000313" key="9">
    <source>
        <dbReference type="EMBL" id="CAJ0572112.1"/>
    </source>
</evidence>
<dbReference type="SMART" id="SM00593">
    <property type="entry name" value="RUN"/>
    <property type="match status" value="1"/>
</dbReference>
<dbReference type="PROSITE" id="PS50826">
    <property type="entry name" value="RUN"/>
    <property type="match status" value="1"/>
</dbReference>
<dbReference type="Gene3D" id="3.30.40.10">
    <property type="entry name" value="Zinc/RING finger domain, C3HC4 (zinc finger)"/>
    <property type="match status" value="1"/>
</dbReference>
<feature type="coiled-coil region" evidence="6">
    <location>
        <begin position="394"/>
        <end position="459"/>
    </location>
</feature>
<feature type="coiled-coil region" evidence="6">
    <location>
        <begin position="310"/>
        <end position="358"/>
    </location>
</feature>
<comment type="caution">
    <text evidence="9">The sequence shown here is derived from an EMBL/GenBank/DDBJ whole genome shotgun (WGS) entry which is preliminary data.</text>
</comment>
<keyword evidence="10" id="KW-1185">Reference proteome</keyword>
<evidence type="ECO:0000313" key="10">
    <source>
        <dbReference type="Proteomes" id="UP001177023"/>
    </source>
</evidence>
<protein>
    <recommendedName>
        <fullName evidence="11">FYVE-type domain-containing protein</fullName>
    </recommendedName>
</protein>
<evidence type="ECO:0000256" key="5">
    <source>
        <dbReference type="PROSITE-ProRule" id="PRU00091"/>
    </source>
</evidence>
<dbReference type="InterPro" id="IPR013083">
    <property type="entry name" value="Znf_RING/FYVE/PHD"/>
</dbReference>
<evidence type="ECO:0000259" key="8">
    <source>
        <dbReference type="PROSITE" id="PS50826"/>
    </source>
</evidence>
<feature type="domain" description="RUN" evidence="8">
    <location>
        <begin position="55"/>
        <end position="195"/>
    </location>
</feature>
<organism evidence="9 10">
    <name type="scientific">Mesorhabditis spiculigera</name>
    <dbReference type="NCBI Taxonomy" id="96644"/>
    <lineage>
        <taxon>Eukaryota</taxon>
        <taxon>Metazoa</taxon>
        <taxon>Ecdysozoa</taxon>
        <taxon>Nematoda</taxon>
        <taxon>Chromadorea</taxon>
        <taxon>Rhabditida</taxon>
        <taxon>Rhabditina</taxon>
        <taxon>Rhabditomorpha</taxon>
        <taxon>Rhabditoidea</taxon>
        <taxon>Rhabditidae</taxon>
        <taxon>Mesorhabditinae</taxon>
        <taxon>Mesorhabditis</taxon>
    </lineage>
</organism>
<name>A0AA36FYS9_9BILA</name>
<evidence type="ECO:0008006" key="11">
    <source>
        <dbReference type="Google" id="ProtNLM"/>
    </source>
</evidence>
<dbReference type="SUPFAM" id="SSF57903">
    <property type="entry name" value="FYVE/PHD zinc finger"/>
    <property type="match status" value="1"/>
</dbReference>